<accession>A0A7W4TQF3</accession>
<organism evidence="1 2">
    <name type="scientific">Kineococcus radiotolerans</name>
    <dbReference type="NCBI Taxonomy" id="131568"/>
    <lineage>
        <taxon>Bacteria</taxon>
        <taxon>Bacillati</taxon>
        <taxon>Actinomycetota</taxon>
        <taxon>Actinomycetes</taxon>
        <taxon>Kineosporiales</taxon>
        <taxon>Kineosporiaceae</taxon>
        <taxon>Kineococcus</taxon>
    </lineage>
</organism>
<gene>
    <name evidence="1" type="ORF">FHR75_004051</name>
</gene>
<dbReference type="AlphaFoldDB" id="A0A7W4TQF3"/>
<sequence>MGHQGDVAEVVGAELQLEAVDGRLTLRRGHDPRVVDEQVDGLAFFLHPGPEGGDRGEGGQVKIGHHYPCAGHRAADRRQRGSALDLIANRKGEVRAGGGQPAGQSQAHAITGTGDYGVATDEGGNIDVGTGTRHCLLQVVMLLRTLVR</sequence>
<name>A0A7W4TQF3_KINRA</name>
<dbReference type="Proteomes" id="UP000533269">
    <property type="component" value="Unassembled WGS sequence"/>
</dbReference>
<evidence type="ECO:0000313" key="2">
    <source>
        <dbReference type="Proteomes" id="UP000533269"/>
    </source>
</evidence>
<reference evidence="1 2" key="2">
    <citation type="submission" date="2020-08" db="EMBL/GenBank/DDBJ databases">
        <authorList>
            <person name="Partida-Martinez L."/>
            <person name="Huntemann M."/>
            <person name="Clum A."/>
            <person name="Wang J."/>
            <person name="Palaniappan K."/>
            <person name="Ritter S."/>
            <person name="Chen I.-M."/>
            <person name="Stamatis D."/>
            <person name="Reddy T."/>
            <person name="O'Malley R."/>
            <person name="Daum C."/>
            <person name="Shapiro N."/>
            <person name="Ivanova N."/>
            <person name="Kyrpides N."/>
            <person name="Woyke T."/>
        </authorList>
    </citation>
    <scope>NUCLEOTIDE SEQUENCE [LARGE SCALE GENOMIC DNA]</scope>
    <source>
        <strain evidence="1 2">AS2.23</strain>
    </source>
</reference>
<comment type="caution">
    <text evidence="1">The sequence shown here is derived from an EMBL/GenBank/DDBJ whole genome shotgun (WGS) entry which is preliminary data.</text>
</comment>
<reference evidence="1 2" key="1">
    <citation type="submission" date="2020-08" db="EMBL/GenBank/DDBJ databases">
        <title>The Agave Microbiome: Exploring the role of microbial communities in plant adaptations to desert environments.</title>
        <authorList>
            <person name="Partida-Martinez L.P."/>
        </authorList>
    </citation>
    <scope>NUCLEOTIDE SEQUENCE [LARGE SCALE GENOMIC DNA]</scope>
    <source>
        <strain evidence="1 2">AS2.23</strain>
    </source>
</reference>
<protein>
    <submittedName>
        <fullName evidence="1">Uncharacterized protein</fullName>
    </submittedName>
</protein>
<dbReference type="EMBL" id="JACHVY010000005">
    <property type="protein sequence ID" value="MBB2903209.1"/>
    <property type="molecule type" value="Genomic_DNA"/>
</dbReference>
<proteinExistence type="predicted"/>
<evidence type="ECO:0000313" key="1">
    <source>
        <dbReference type="EMBL" id="MBB2903209.1"/>
    </source>
</evidence>